<evidence type="ECO:0000313" key="8">
    <source>
        <dbReference type="Proteomes" id="UP000053707"/>
    </source>
</evidence>
<dbReference type="RefSeq" id="WP_064399945.1">
    <property type="nucleotide sequence ID" value="NZ_LQIR01000068.1"/>
</dbReference>
<dbReference type="PROSITE" id="PS51257">
    <property type="entry name" value="PROKAR_LIPOPROTEIN"/>
    <property type="match status" value="1"/>
</dbReference>
<evidence type="ECO:0000256" key="1">
    <source>
        <dbReference type="ARBA" id="ARBA00004196"/>
    </source>
</evidence>
<feature type="domain" description="Fe/B12 periplasmic-binding" evidence="6">
    <location>
        <begin position="59"/>
        <end position="305"/>
    </location>
</feature>
<keyword evidence="8" id="KW-1185">Reference proteome</keyword>
<comment type="caution">
    <text evidence="7">The sequence shown here is derived from an EMBL/GenBank/DDBJ whole genome shotgun (WGS) entry which is preliminary data.</text>
</comment>
<keyword evidence="4 5" id="KW-0732">Signal</keyword>
<comment type="subcellular location">
    <subcellularLocation>
        <location evidence="1">Cell envelope</location>
    </subcellularLocation>
</comment>
<evidence type="ECO:0000256" key="4">
    <source>
        <dbReference type="ARBA" id="ARBA00022729"/>
    </source>
</evidence>
<sequence length="305" mass="31506">MATGLNRRGFLTMTAGAALVTAGFTAGCGSDKPGTVAKDGSVTVKHVFGETKIPGPPARVVSAGLTEQDDLLALGVVPVAVTDWFGGEPFAVWPWARAKLGSAQPAVLSLAEGIQVDQIAGLNPDLIVATNAGLDSDTYSRLSEIAPTVAQAGAEAFFEPWKQQATTIGQAVFKHDEMQALLVAVGDKFIAVAESNPGFAGKTAALLHGRLDNGEPKAVTPAWRTEFLTAMGLSVTDGLGADVLIWATESDEEQSALLAEPRVAERGTANVFTGKELAGAIAFASPLSYPLVADQLPARIAQALA</sequence>
<dbReference type="GO" id="GO:1901678">
    <property type="term" value="P:iron coordination entity transport"/>
    <property type="evidence" value="ECO:0007669"/>
    <property type="project" value="UniProtKB-ARBA"/>
</dbReference>
<dbReference type="EMBL" id="LQIR01000068">
    <property type="protein sequence ID" value="KUI07215.1"/>
    <property type="molecule type" value="Genomic_DNA"/>
</dbReference>
<gene>
    <name evidence="7" type="ORF">AU192_00390</name>
</gene>
<feature type="chain" id="PRO_5039652917" evidence="5">
    <location>
        <begin position="18"/>
        <end position="305"/>
    </location>
</feature>
<dbReference type="InterPro" id="IPR051313">
    <property type="entry name" value="Bact_iron-sidero_bind"/>
</dbReference>
<evidence type="ECO:0000256" key="2">
    <source>
        <dbReference type="ARBA" id="ARBA00008814"/>
    </source>
</evidence>
<dbReference type="PANTHER" id="PTHR30532">
    <property type="entry name" value="IRON III DICITRATE-BINDING PERIPLASMIC PROTEIN"/>
    <property type="match status" value="1"/>
</dbReference>
<dbReference type="PROSITE" id="PS51318">
    <property type="entry name" value="TAT"/>
    <property type="match status" value="1"/>
</dbReference>
<evidence type="ECO:0000313" key="7">
    <source>
        <dbReference type="EMBL" id="KUI07215.1"/>
    </source>
</evidence>
<reference evidence="7 8" key="1">
    <citation type="submission" date="2016-01" db="EMBL/GenBank/DDBJ databases">
        <authorList>
            <consortium name="TB Trials Study Group"/>
            <person name="Sutton G."/>
            <person name="Brinkac L."/>
            <person name="Sanka R."/>
            <person name="Adams M."/>
            <person name="Lau E.L."/>
            <person name="Macaden R."/>
            <person name="Grewal H.M.S."/>
        </authorList>
    </citation>
    <scope>NUCLEOTIDE SEQUENCE [LARGE SCALE GENOMIC DNA]</scope>
    <source>
        <strain evidence="7 8">IS-1744</strain>
    </source>
</reference>
<dbReference type="Proteomes" id="UP000053707">
    <property type="component" value="Unassembled WGS sequence"/>
</dbReference>
<evidence type="ECO:0000256" key="5">
    <source>
        <dbReference type="SAM" id="SignalP"/>
    </source>
</evidence>
<feature type="signal peptide" evidence="5">
    <location>
        <begin position="1"/>
        <end position="17"/>
    </location>
</feature>
<dbReference type="PROSITE" id="PS50983">
    <property type="entry name" value="FE_B12_PBP"/>
    <property type="match status" value="1"/>
</dbReference>
<dbReference type="SUPFAM" id="SSF53807">
    <property type="entry name" value="Helical backbone' metal receptor"/>
    <property type="match status" value="1"/>
</dbReference>
<keyword evidence="3" id="KW-0813">Transport</keyword>
<dbReference type="AlphaFoldDB" id="A0A100ZZV5"/>
<proteinExistence type="inferred from homology"/>
<comment type="similarity">
    <text evidence="2">Belongs to the bacterial solute-binding protein 8 family.</text>
</comment>
<accession>A0A100ZZV5</accession>
<evidence type="ECO:0000256" key="3">
    <source>
        <dbReference type="ARBA" id="ARBA00022448"/>
    </source>
</evidence>
<dbReference type="PANTHER" id="PTHR30532:SF24">
    <property type="entry name" value="FERRIC ENTEROBACTIN-BINDING PERIPLASMIC PROTEIN FEPB"/>
    <property type="match status" value="1"/>
</dbReference>
<dbReference type="InterPro" id="IPR002491">
    <property type="entry name" value="ABC_transptr_periplasmic_BD"/>
</dbReference>
<dbReference type="Pfam" id="PF01497">
    <property type="entry name" value="Peripla_BP_2"/>
    <property type="match status" value="1"/>
</dbReference>
<dbReference type="InterPro" id="IPR006311">
    <property type="entry name" value="TAT_signal"/>
</dbReference>
<organism evidence="7 8">
    <name type="scientific">Mycobacterium lehmannii</name>
    <dbReference type="NCBI Taxonomy" id="2048550"/>
    <lineage>
        <taxon>Bacteria</taxon>
        <taxon>Bacillati</taxon>
        <taxon>Actinomycetota</taxon>
        <taxon>Actinomycetes</taxon>
        <taxon>Mycobacteriales</taxon>
        <taxon>Mycobacteriaceae</taxon>
        <taxon>Mycobacterium</taxon>
    </lineage>
</organism>
<dbReference type="Gene3D" id="3.40.50.1980">
    <property type="entry name" value="Nitrogenase molybdenum iron protein domain"/>
    <property type="match status" value="3"/>
</dbReference>
<dbReference type="GO" id="GO:0030288">
    <property type="term" value="C:outer membrane-bounded periplasmic space"/>
    <property type="evidence" value="ECO:0007669"/>
    <property type="project" value="TreeGrafter"/>
</dbReference>
<name>A0A100ZZV5_9MYCO</name>
<protein>
    <submittedName>
        <fullName evidence="7">Iron ABC transporter substrate-binding protein</fullName>
    </submittedName>
</protein>
<evidence type="ECO:0000259" key="6">
    <source>
        <dbReference type="PROSITE" id="PS50983"/>
    </source>
</evidence>